<keyword evidence="3" id="KW-1185">Reference proteome</keyword>
<feature type="region of interest" description="Disordered" evidence="1">
    <location>
        <begin position="99"/>
        <end position="141"/>
    </location>
</feature>
<protein>
    <submittedName>
        <fullName evidence="2">Uncharacterized protein</fullName>
    </submittedName>
</protein>
<evidence type="ECO:0000256" key="1">
    <source>
        <dbReference type="SAM" id="MobiDB-lite"/>
    </source>
</evidence>
<evidence type="ECO:0000313" key="3">
    <source>
        <dbReference type="Proteomes" id="UP001629230"/>
    </source>
</evidence>
<dbReference type="EMBL" id="JAQQEZ010000093">
    <property type="protein sequence ID" value="MFM0008311.1"/>
    <property type="molecule type" value="Genomic_DNA"/>
</dbReference>
<accession>A0ABW9B8E7</accession>
<proteinExistence type="predicted"/>
<sequence>MTQIQTATLDAGADMRPSDGQIVEAGYMHTVETDEPLFTFDRKELIAMVRELLSASKPAVLQDNEQDPDVELCRHCGEPTDRPGFCVCNGAKYERKHRTASPAAPAQSGEPVATVRDNPGRLWHNHRGDAPARSRNATLSRPQLAQTERALTDEQIDRAIVAWFDDRGFEHDLGRRMRNAFLAAQPASGGDA</sequence>
<name>A0ABW9B8E7_9BURK</name>
<reference evidence="2 3" key="1">
    <citation type="journal article" date="2024" name="Chem. Sci.">
        <title>Discovery of megapolipeptins by genome mining of a Burkholderiales bacteria collection.</title>
        <authorList>
            <person name="Paulo B.S."/>
            <person name="Recchia M.J.J."/>
            <person name="Lee S."/>
            <person name="Fergusson C.H."/>
            <person name="Romanowski S.B."/>
            <person name="Hernandez A."/>
            <person name="Krull N."/>
            <person name="Liu D.Y."/>
            <person name="Cavanagh H."/>
            <person name="Bos A."/>
            <person name="Gray C.A."/>
            <person name="Murphy B.T."/>
            <person name="Linington R.G."/>
            <person name="Eustaquio A.S."/>
        </authorList>
    </citation>
    <scope>NUCLEOTIDE SEQUENCE [LARGE SCALE GENOMIC DNA]</scope>
    <source>
        <strain evidence="2 3">RL17-350-BIC-A</strain>
    </source>
</reference>
<dbReference type="RefSeq" id="WP_408183304.1">
    <property type="nucleotide sequence ID" value="NZ_JAQQEZ010000093.1"/>
</dbReference>
<evidence type="ECO:0000313" key="2">
    <source>
        <dbReference type="EMBL" id="MFM0008311.1"/>
    </source>
</evidence>
<dbReference type="Proteomes" id="UP001629230">
    <property type="component" value="Unassembled WGS sequence"/>
</dbReference>
<comment type="caution">
    <text evidence="2">The sequence shown here is derived from an EMBL/GenBank/DDBJ whole genome shotgun (WGS) entry which is preliminary data.</text>
</comment>
<organism evidence="2 3">
    <name type="scientific">Paraburkholderia dipogonis</name>
    <dbReference type="NCBI Taxonomy" id="1211383"/>
    <lineage>
        <taxon>Bacteria</taxon>
        <taxon>Pseudomonadati</taxon>
        <taxon>Pseudomonadota</taxon>
        <taxon>Betaproteobacteria</taxon>
        <taxon>Burkholderiales</taxon>
        <taxon>Burkholderiaceae</taxon>
        <taxon>Paraburkholderia</taxon>
    </lineage>
</organism>
<gene>
    <name evidence="2" type="ORF">PQR57_46355</name>
</gene>